<evidence type="ECO:0000313" key="2">
    <source>
        <dbReference type="EMBL" id="OGZ45756.1"/>
    </source>
</evidence>
<dbReference type="InterPro" id="IPR050077">
    <property type="entry name" value="LexA_repressor"/>
</dbReference>
<dbReference type="AlphaFoldDB" id="A0A1G2G677"/>
<proteinExistence type="predicted"/>
<dbReference type="InterPro" id="IPR036286">
    <property type="entry name" value="LexA/Signal_pep-like_sf"/>
</dbReference>
<reference evidence="2 3" key="1">
    <citation type="journal article" date="2016" name="Nat. Commun.">
        <title>Thousands of microbial genomes shed light on interconnected biogeochemical processes in an aquifer system.</title>
        <authorList>
            <person name="Anantharaman K."/>
            <person name="Brown C.T."/>
            <person name="Hug L.A."/>
            <person name="Sharon I."/>
            <person name="Castelle C.J."/>
            <person name="Probst A.J."/>
            <person name="Thomas B.C."/>
            <person name="Singh A."/>
            <person name="Wilkins M.J."/>
            <person name="Karaoz U."/>
            <person name="Brodie E.L."/>
            <person name="Williams K.H."/>
            <person name="Hubbard S.S."/>
            <person name="Banfield J.F."/>
        </authorList>
    </citation>
    <scope>NUCLEOTIDE SEQUENCE [LARGE SCALE GENOMIC DNA]</scope>
</reference>
<dbReference type="InterPro" id="IPR039418">
    <property type="entry name" value="LexA-like"/>
</dbReference>
<organism evidence="2 3">
    <name type="scientific">Candidatus Ryanbacteria bacterium RIFCSPHIGHO2_01_FULL_48_27</name>
    <dbReference type="NCBI Taxonomy" id="1802115"/>
    <lineage>
        <taxon>Bacteria</taxon>
        <taxon>Candidatus Ryaniibacteriota</taxon>
    </lineage>
</organism>
<name>A0A1G2G677_9BACT</name>
<protein>
    <recommendedName>
        <fullName evidence="1">Peptidase S24/S26A/S26B/S26C domain-containing protein</fullName>
    </recommendedName>
</protein>
<gene>
    <name evidence="2" type="ORF">A2756_02500</name>
</gene>
<accession>A0A1G2G677</accession>
<feature type="domain" description="Peptidase S24/S26A/S26B/S26C" evidence="1">
    <location>
        <begin position="76"/>
        <end position="202"/>
    </location>
</feature>
<dbReference type="PANTHER" id="PTHR33516:SF2">
    <property type="entry name" value="LEXA REPRESSOR-RELATED"/>
    <property type="match status" value="1"/>
</dbReference>
<dbReference type="PANTHER" id="PTHR33516">
    <property type="entry name" value="LEXA REPRESSOR"/>
    <property type="match status" value="1"/>
</dbReference>
<dbReference type="EMBL" id="MHNL01000005">
    <property type="protein sequence ID" value="OGZ45756.1"/>
    <property type="molecule type" value="Genomic_DNA"/>
</dbReference>
<dbReference type="Proteomes" id="UP000177785">
    <property type="component" value="Unassembled WGS sequence"/>
</dbReference>
<dbReference type="Gene3D" id="2.10.109.10">
    <property type="entry name" value="Umud Fragment, subunit A"/>
    <property type="match status" value="1"/>
</dbReference>
<evidence type="ECO:0000313" key="3">
    <source>
        <dbReference type="Proteomes" id="UP000177785"/>
    </source>
</evidence>
<dbReference type="STRING" id="1802115.A2756_02500"/>
<comment type="caution">
    <text evidence="2">The sequence shown here is derived from an EMBL/GenBank/DDBJ whole genome shotgun (WGS) entry which is preliminary data.</text>
</comment>
<sequence length="210" mass="23232">MHNIQEQLLKLVGEKNLGSLTLREIGELIGEKFPQKIKHHLTQLEHKGLIKINKAASSIERSTQGLIKNSKLISIPILGTANCGPTTLFADQNIEGYLKMSSKLLGKKKGVFAIKASGLSMNKAAINDKTIEEGDYLIVDKDETSPRNRDIVLAIIDDAAVVKRYIWDAENEQVILASDSTKDLPPIYIHPDDKFAINGKVVQVIKKPKL</sequence>
<evidence type="ECO:0000259" key="1">
    <source>
        <dbReference type="Pfam" id="PF00717"/>
    </source>
</evidence>
<dbReference type="CDD" id="cd06529">
    <property type="entry name" value="S24_LexA-like"/>
    <property type="match status" value="1"/>
</dbReference>
<dbReference type="SUPFAM" id="SSF51306">
    <property type="entry name" value="LexA/Signal peptidase"/>
    <property type="match status" value="1"/>
</dbReference>
<dbReference type="InterPro" id="IPR015927">
    <property type="entry name" value="Peptidase_S24_S26A/B/C"/>
</dbReference>
<dbReference type="Pfam" id="PF00717">
    <property type="entry name" value="Peptidase_S24"/>
    <property type="match status" value="1"/>
</dbReference>